<gene>
    <name evidence="7" type="ORF">PENTCL1PPCAC_4131</name>
</gene>
<evidence type="ECO:0000256" key="3">
    <source>
        <dbReference type="ARBA" id="ARBA00022692"/>
    </source>
</evidence>
<dbReference type="GO" id="GO:0016020">
    <property type="term" value="C:membrane"/>
    <property type="evidence" value="ECO:0007669"/>
    <property type="project" value="UniProtKB-SubCell"/>
</dbReference>
<keyword evidence="4 6" id="KW-1133">Transmembrane helix</keyword>
<dbReference type="PANTHER" id="PTHR22945">
    <property type="entry name" value="SERPENTINE RECEPTOR, CLASS D DELTA"/>
    <property type="match status" value="1"/>
</dbReference>
<comment type="subcellular location">
    <subcellularLocation>
        <location evidence="1">Membrane</location>
        <topology evidence="1">Multi-pass membrane protein</topology>
    </subcellularLocation>
</comment>
<dbReference type="AlphaFoldDB" id="A0AAV5SF07"/>
<dbReference type="Proteomes" id="UP001432027">
    <property type="component" value="Unassembled WGS sequence"/>
</dbReference>
<comment type="caution">
    <text evidence="7">The sequence shown here is derived from an EMBL/GenBank/DDBJ whole genome shotgun (WGS) entry which is preliminary data.</text>
</comment>
<organism evidence="7 8">
    <name type="scientific">Pristionchus entomophagus</name>
    <dbReference type="NCBI Taxonomy" id="358040"/>
    <lineage>
        <taxon>Eukaryota</taxon>
        <taxon>Metazoa</taxon>
        <taxon>Ecdysozoa</taxon>
        <taxon>Nematoda</taxon>
        <taxon>Chromadorea</taxon>
        <taxon>Rhabditida</taxon>
        <taxon>Rhabditina</taxon>
        <taxon>Diplogasteromorpha</taxon>
        <taxon>Diplogasteroidea</taxon>
        <taxon>Neodiplogasteridae</taxon>
        <taxon>Pristionchus</taxon>
    </lineage>
</organism>
<feature type="transmembrane region" description="Helical" evidence="6">
    <location>
        <begin position="50"/>
        <end position="75"/>
    </location>
</feature>
<dbReference type="InterPro" id="IPR019421">
    <property type="entry name" value="7TM_GPCR_serpentine_rcpt_Srd"/>
</dbReference>
<dbReference type="InterPro" id="IPR050920">
    <property type="entry name" value="Nematode_rcpt-like_delta"/>
</dbReference>
<feature type="transmembrane region" description="Helical" evidence="6">
    <location>
        <begin position="229"/>
        <end position="250"/>
    </location>
</feature>
<evidence type="ECO:0000256" key="6">
    <source>
        <dbReference type="SAM" id="Phobius"/>
    </source>
</evidence>
<sequence>QTYSLLLFNSALTDFIASVSDALTIIRMVVEGPSIVYIYQGPCGRISESFCFFMYSLMLHLTMHSIALIAISFWYRSIALTPNTLSVLHLQLIVFIILTPSVLLHVSCKGGYSPFRSKVAIFLHLSIGLSALSFVIVGSVSTMGVHTTASTLYVCILPIIAYTVIIVMRRRVKHKLTDLTNMSERTKLMHKTLVRALTVHAFLPMSLCAGVGSFVLLSAGIPRSELLESFPTMGVSFPSVANPLLTFYFVSPLRR</sequence>
<keyword evidence="5 6" id="KW-0472">Membrane</keyword>
<proteinExistence type="inferred from homology"/>
<reference evidence="7" key="1">
    <citation type="submission" date="2023-10" db="EMBL/GenBank/DDBJ databases">
        <title>Genome assembly of Pristionchus species.</title>
        <authorList>
            <person name="Yoshida K."/>
            <person name="Sommer R.J."/>
        </authorList>
    </citation>
    <scope>NUCLEOTIDE SEQUENCE</scope>
    <source>
        <strain evidence="7">RS0144</strain>
    </source>
</reference>
<evidence type="ECO:0000256" key="5">
    <source>
        <dbReference type="ARBA" id="ARBA00023136"/>
    </source>
</evidence>
<evidence type="ECO:0000256" key="4">
    <source>
        <dbReference type="ARBA" id="ARBA00022989"/>
    </source>
</evidence>
<evidence type="ECO:0000256" key="2">
    <source>
        <dbReference type="ARBA" id="ARBA00009166"/>
    </source>
</evidence>
<feature type="transmembrane region" description="Helical" evidence="6">
    <location>
        <begin position="87"/>
        <end position="107"/>
    </location>
</feature>
<keyword evidence="3 6" id="KW-0812">Transmembrane</keyword>
<dbReference type="EMBL" id="BTSX01000001">
    <property type="protein sequence ID" value="GMS81956.1"/>
    <property type="molecule type" value="Genomic_DNA"/>
</dbReference>
<evidence type="ECO:0008006" key="9">
    <source>
        <dbReference type="Google" id="ProtNLM"/>
    </source>
</evidence>
<feature type="transmembrane region" description="Helical" evidence="6">
    <location>
        <begin position="119"/>
        <end position="139"/>
    </location>
</feature>
<dbReference type="SUPFAM" id="SSF81321">
    <property type="entry name" value="Family A G protein-coupled receptor-like"/>
    <property type="match status" value="1"/>
</dbReference>
<comment type="similarity">
    <text evidence="2">Belongs to the nematode receptor-like protein srd family.</text>
</comment>
<feature type="transmembrane region" description="Helical" evidence="6">
    <location>
        <begin position="6"/>
        <end position="30"/>
    </location>
</feature>
<evidence type="ECO:0000313" key="7">
    <source>
        <dbReference type="EMBL" id="GMS81956.1"/>
    </source>
</evidence>
<protein>
    <recommendedName>
        <fullName evidence="9">G protein-coupled receptor</fullName>
    </recommendedName>
</protein>
<feature type="non-terminal residue" evidence="7">
    <location>
        <position position="1"/>
    </location>
</feature>
<feature type="non-terminal residue" evidence="7">
    <location>
        <position position="255"/>
    </location>
</feature>
<name>A0AAV5SF07_9BILA</name>
<accession>A0AAV5SF07</accession>
<dbReference type="PANTHER" id="PTHR22945:SF40">
    <property type="entry name" value="SERPENTINE RECEPTOR, CLASS D (DELTA)-RELATED"/>
    <property type="match status" value="1"/>
</dbReference>
<evidence type="ECO:0000313" key="8">
    <source>
        <dbReference type="Proteomes" id="UP001432027"/>
    </source>
</evidence>
<dbReference type="Pfam" id="PF10317">
    <property type="entry name" value="7TM_GPCR_Srd"/>
    <property type="match status" value="1"/>
</dbReference>
<feature type="transmembrane region" description="Helical" evidence="6">
    <location>
        <begin position="151"/>
        <end position="172"/>
    </location>
</feature>
<keyword evidence="8" id="KW-1185">Reference proteome</keyword>
<evidence type="ECO:0000256" key="1">
    <source>
        <dbReference type="ARBA" id="ARBA00004141"/>
    </source>
</evidence>
<feature type="transmembrane region" description="Helical" evidence="6">
    <location>
        <begin position="193"/>
        <end position="217"/>
    </location>
</feature>